<dbReference type="Proteomes" id="UP000468638">
    <property type="component" value="Unassembled WGS sequence"/>
</dbReference>
<keyword evidence="1" id="KW-0472">Membrane</keyword>
<evidence type="ECO:0000313" key="4">
    <source>
        <dbReference type="Proteomes" id="UP000468638"/>
    </source>
</evidence>
<protein>
    <submittedName>
        <fullName evidence="3">Polysaccharide deacetylase family protein</fullName>
    </submittedName>
</protein>
<feature type="domain" description="NodB homology" evidence="2">
    <location>
        <begin position="46"/>
        <end position="228"/>
    </location>
</feature>
<dbReference type="EMBL" id="WMEQ01000012">
    <property type="protein sequence ID" value="MYL34830.1"/>
    <property type="molecule type" value="Genomic_DNA"/>
</dbReference>
<dbReference type="InterPro" id="IPR002509">
    <property type="entry name" value="NODB_dom"/>
</dbReference>
<keyword evidence="1" id="KW-0812">Transmembrane</keyword>
<evidence type="ECO:0000313" key="3">
    <source>
        <dbReference type="EMBL" id="MYL34830.1"/>
    </source>
</evidence>
<name>A0A6I5A232_9BACI</name>
<dbReference type="AlphaFoldDB" id="A0A6I5A232"/>
<feature type="transmembrane region" description="Helical" evidence="1">
    <location>
        <begin position="7"/>
        <end position="26"/>
    </location>
</feature>
<dbReference type="PANTHER" id="PTHR10587:SF125">
    <property type="entry name" value="POLYSACCHARIDE DEACETYLASE YHEN-RELATED"/>
    <property type="match status" value="1"/>
</dbReference>
<accession>A0A6I5A232</accession>
<evidence type="ECO:0000256" key="1">
    <source>
        <dbReference type="SAM" id="Phobius"/>
    </source>
</evidence>
<sequence length="238" mass="27193">MRKLINSLLMTFIGVFLLVFSLYHLMNAQTYQVAGKLITDVDTDAKVVALTFDGGPTEITENILVSLEKYNVQATFFLNGSTIMKYPEQLKNIVQTNHQIGNQSYSYEKMIFKSPSWVKHEIETTDQLIRDAGYEGTIPFRPPYGKKLFVLPFYLQQQERDTVMWSIEPKIYADIDSEPESIIQDVSSSVKPGSIISLEVMYESNEQYTIETIEGIIEKLSAKGYSFTTVSKLMTYQK</sequence>
<dbReference type="InterPro" id="IPR050248">
    <property type="entry name" value="Polysacc_deacetylase_ArnD"/>
</dbReference>
<comment type="caution">
    <text evidence="3">The sequence shown here is derived from an EMBL/GenBank/DDBJ whole genome shotgun (WGS) entry which is preliminary data.</text>
</comment>
<reference evidence="3 4" key="1">
    <citation type="submission" date="2019-11" db="EMBL/GenBank/DDBJ databases">
        <title>Genome sequences of 17 halophilic strains isolated from different environments.</title>
        <authorList>
            <person name="Furrow R.E."/>
        </authorList>
    </citation>
    <scope>NUCLEOTIDE SEQUENCE [LARGE SCALE GENOMIC DNA]</scope>
    <source>
        <strain evidence="3 4">22514_16_FS</strain>
    </source>
</reference>
<dbReference type="PROSITE" id="PS51677">
    <property type="entry name" value="NODB"/>
    <property type="match status" value="1"/>
</dbReference>
<dbReference type="Pfam" id="PF01522">
    <property type="entry name" value="Polysacc_deac_1"/>
    <property type="match status" value="1"/>
</dbReference>
<proteinExistence type="predicted"/>
<dbReference type="GO" id="GO:0016810">
    <property type="term" value="F:hydrolase activity, acting on carbon-nitrogen (but not peptide) bonds"/>
    <property type="evidence" value="ECO:0007669"/>
    <property type="project" value="InterPro"/>
</dbReference>
<dbReference type="InterPro" id="IPR011330">
    <property type="entry name" value="Glyco_hydro/deAcase_b/a-brl"/>
</dbReference>
<organism evidence="3 4">
    <name type="scientific">Pontibacillus yanchengensis</name>
    <dbReference type="NCBI Taxonomy" id="462910"/>
    <lineage>
        <taxon>Bacteria</taxon>
        <taxon>Bacillati</taxon>
        <taxon>Bacillota</taxon>
        <taxon>Bacilli</taxon>
        <taxon>Bacillales</taxon>
        <taxon>Bacillaceae</taxon>
        <taxon>Pontibacillus</taxon>
    </lineage>
</organism>
<gene>
    <name evidence="3" type="ORF">GLW05_14645</name>
</gene>
<dbReference type="PANTHER" id="PTHR10587">
    <property type="entry name" value="GLYCOSYL TRANSFERASE-RELATED"/>
    <property type="match status" value="1"/>
</dbReference>
<dbReference type="SUPFAM" id="SSF88713">
    <property type="entry name" value="Glycoside hydrolase/deacetylase"/>
    <property type="match status" value="1"/>
</dbReference>
<dbReference type="Gene3D" id="3.20.20.370">
    <property type="entry name" value="Glycoside hydrolase/deacetylase"/>
    <property type="match status" value="1"/>
</dbReference>
<dbReference type="RefSeq" id="WP_160909932.1">
    <property type="nucleotide sequence ID" value="NZ_WMEQ01000012.1"/>
</dbReference>
<keyword evidence="1" id="KW-1133">Transmembrane helix</keyword>
<evidence type="ECO:0000259" key="2">
    <source>
        <dbReference type="PROSITE" id="PS51677"/>
    </source>
</evidence>
<dbReference type="OrthoDB" id="9812065at2"/>
<dbReference type="GO" id="GO:0005975">
    <property type="term" value="P:carbohydrate metabolic process"/>
    <property type="evidence" value="ECO:0007669"/>
    <property type="project" value="InterPro"/>
</dbReference>